<evidence type="ECO:0000256" key="1">
    <source>
        <dbReference type="SAM" id="MobiDB-lite"/>
    </source>
</evidence>
<dbReference type="EMBL" id="JAVDTI010000002">
    <property type="protein sequence ID" value="MDR6805580.1"/>
    <property type="molecule type" value="Genomic_DNA"/>
</dbReference>
<reference evidence="2 3" key="1">
    <citation type="submission" date="2023-07" db="EMBL/GenBank/DDBJ databases">
        <title>Sorghum-associated microbial communities from plants grown in Nebraska, USA.</title>
        <authorList>
            <person name="Schachtman D."/>
        </authorList>
    </citation>
    <scope>NUCLEOTIDE SEQUENCE [LARGE SCALE GENOMIC DNA]</scope>
    <source>
        <strain evidence="2 3">BE57</strain>
    </source>
</reference>
<evidence type="ECO:0000313" key="3">
    <source>
        <dbReference type="Proteomes" id="UP001264980"/>
    </source>
</evidence>
<organism evidence="2 3">
    <name type="scientific">Dyadobacter fermentans</name>
    <dbReference type="NCBI Taxonomy" id="94254"/>
    <lineage>
        <taxon>Bacteria</taxon>
        <taxon>Pseudomonadati</taxon>
        <taxon>Bacteroidota</taxon>
        <taxon>Cytophagia</taxon>
        <taxon>Cytophagales</taxon>
        <taxon>Spirosomataceae</taxon>
        <taxon>Dyadobacter</taxon>
    </lineage>
</organism>
<protein>
    <recommendedName>
        <fullName evidence="4">Lipoprotein</fullName>
    </recommendedName>
</protein>
<feature type="compositionally biased region" description="Basic and acidic residues" evidence="1">
    <location>
        <begin position="83"/>
        <end position="110"/>
    </location>
</feature>
<feature type="compositionally biased region" description="Basic and acidic residues" evidence="1">
    <location>
        <begin position="63"/>
        <end position="73"/>
    </location>
</feature>
<name>A0ABU1QXY1_9BACT</name>
<dbReference type="PROSITE" id="PS51257">
    <property type="entry name" value="PROKAR_LIPOPROTEIN"/>
    <property type="match status" value="1"/>
</dbReference>
<comment type="caution">
    <text evidence="2">The sequence shown here is derived from an EMBL/GenBank/DDBJ whole genome shotgun (WGS) entry which is preliminary data.</text>
</comment>
<gene>
    <name evidence="2" type="ORF">J2W84_002626</name>
</gene>
<sequence length="110" mass="12581">MKLIHWKIIAGLLAVILALACILWYQGFRQPTPNPDAPDFADTIRENQRRADQYADTVKKHHPDYENKLEGYRKSAIPDSVDPDGRERDQLGARIESAAKADSIRKRTPR</sequence>
<dbReference type="RefSeq" id="WP_309983553.1">
    <property type="nucleotide sequence ID" value="NZ_JAVDTI010000002.1"/>
</dbReference>
<feature type="region of interest" description="Disordered" evidence="1">
    <location>
        <begin position="54"/>
        <end position="110"/>
    </location>
</feature>
<dbReference type="Proteomes" id="UP001264980">
    <property type="component" value="Unassembled WGS sequence"/>
</dbReference>
<proteinExistence type="predicted"/>
<evidence type="ECO:0000313" key="2">
    <source>
        <dbReference type="EMBL" id="MDR6805580.1"/>
    </source>
</evidence>
<accession>A0ABU1QXY1</accession>
<keyword evidence="3" id="KW-1185">Reference proteome</keyword>
<evidence type="ECO:0008006" key="4">
    <source>
        <dbReference type="Google" id="ProtNLM"/>
    </source>
</evidence>